<dbReference type="FunFam" id="2.70.150.10:FF:000020">
    <property type="entry name" value="Copper-exporting P-type ATPase A"/>
    <property type="match status" value="1"/>
</dbReference>
<evidence type="ECO:0000256" key="11">
    <source>
        <dbReference type="ARBA" id="ARBA00022840"/>
    </source>
</evidence>
<keyword evidence="15" id="KW-0186">Copper</keyword>
<dbReference type="PROSITE" id="PS00154">
    <property type="entry name" value="ATPASE_E1_E2"/>
    <property type="match status" value="1"/>
</dbReference>
<dbReference type="NCBIfam" id="TIGR01511">
    <property type="entry name" value="ATPase-IB1_Cu"/>
    <property type="match status" value="1"/>
</dbReference>
<dbReference type="InterPro" id="IPR036163">
    <property type="entry name" value="HMA_dom_sf"/>
</dbReference>
<evidence type="ECO:0000256" key="8">
    <source>
        <dbReference type="ARBA" id="ARBA00022737"/>
    </source>
</evidence>
<dbReference type="PROSITE" id="PS50846">
    <property type="entry name" value="HMA_2"/>
    <property type="match status" value="2"/>
</dbReference>
<name>A0AAP4D6A9_9PROT</name>
<feature type="transmembrane region" description="Helical" evidence="18">
    <location>
        <begin position="262"/>
        <end position="280"/>
    </location>
</feature>
<dbReference type="GO" id="GO:0043682">
    <property type="term" value="F:P-type divalent copper transporter activity"/>
    <property type="evidence" value="ECO:0007669"/>
    <property type="project" value="TreeGrafter"/>
</dbReference>
<dbReference type="Proteomes" id="UP001301140">
    <property type="component" value="Unassembled WGS sequence"/>
</dbReference>
<evidence type="ECO:0000256" key="13">
    <source>
        <dbReference type="ARBA" id="ARBA00022967"/>
    </source>
</evidence>
<dbReference type="NCBIfam" id="TIGR01494">
    <property type="entry name" value="ATPase_P-type"/>
    <property type="match status" value="1"/>
</dbReference>
<dbReference type="GO" id="GO:0005886">
    <property type="term" value="C:plasma membrane"/>
    <property type="evidence" value="ECO:0007669"/>
    <property type="project" value="UniProtKB-SubCell"/>
</dbReference>
<evidence type="ECO:0000256" key="10">
    <source>
        <dbReference type="ARBA" id="ARBA00022796"/>
    </source>
</evidence>
<evidence type="ECO:0000256" key="14">
    <source>
        <dbReference type="ARBA" id="ARBA00022989"/>
    </source>
</evidence>
<dbReference type="GO" id="GO:0005524">
    <property type="term" value="F:ATP binding"/>
    <property type="evidence" value="ECO:0007669"/>
    <property type="project" value="UniProtKB-UniRule"/>
</dbReference>
<dbReference type="Gene3D" id="3.40.50.1000">
    <property type="entry name" value="HAD superfamily/HAD-like"/>
    <property type="match status" value="1"/>
</dbReference>
<comment type="similarity">
    <text evidence="2 18">Belongs to the cation transport ATPase (P-type) (TC 3.A.3) family. Type IB subfamily.</text>
</comment>
<protein>
    <recommendedName>
        <fullName evidence="3">P-type Cu(+) transporter</fullName>
        <ecNumber evidence="3">7.2.2.8</ecNumber>
    </recommendedName>
</protein>
<dbReference type="PROSITE" id="PS01047">
    <property type="entry name" value="HMA_1"/>
    <property type="match status" value="2"/>
</dbReference>
<dbReference type="SFLD" id="SFLDS00003">
    <property type="entry name" value="Haloacid_Dehalogenase"/>
    <property type="match status" value="1"/>
</dbReference>
<dbReference type="Gene3D" id="3.40.1110.10">
    <property type="entry name" value="Calcium-transporting ATPase, cytoplasmic domain N"/>
    <property type="match status" value="1"/>
</dbReference>
<dbReference type="CDD" id="cd02094">
    <property type="entry name" value="P-type_ATPase_Cu-like"/>
    <property type="match status" value="1"/>
</dbReference>
<dbReference type="GO" id="GO:0016887">
    <property type="term" value="F:ATP hydrolysis activity"/>
    <property type="evidence" value="ECO:0007669"/>
    <property type="project" value="InterPro"/>
</dbReference>
<dbReference type="RefSeq" id="WP_327789765.1">
    <property type="nucleotide sequence ID" value="NZ_JARGEQ010000126.1"/>
</dbReference>
<keyword evidence="21" id="KW-1185">Reference proteome</keyword>
<evidence type="ECO:0000259" key="19">
    <source>
        <dbReference type="PROSITE" id="PS50846"/>
    </source>
</evidence>
<keyword evidence="6 18" id="KW-0812">Transmembrane</keyword>
<dbReference type="InterPro" id="IPR023214">
    <property type="entry name" value="HAD_sf"/>
</dbReference>
<evidence type="ECO:0000313" key="21">
    <source>
        <dbReference type="Proteomes" id="UP001301140"/>
    </source>
</evidence>
<keyword evidence="8" id="KW-0677">Repeat</keyword>
<dbReference type="SUPFAM" id="SSF55008">
    <property type="entry name" value="HMA, heavy metal-associated domain"/>
    <property type="match status" value="2"/>
</dbReference>
<dbReference type="PRINTS" id="PR00942">
    <property type="entry name" value="CUATPASEI"/>
</dbReference>
<dbReference type="GO" id="GO:0140581">
    <property type="term" value="F:P-type monovalent copper transporter activity"/>
    <property type="evidence" value="ECO:0007669"/>
    <property type="project" value="UniProtKB-EC"/>
</dbReference>
<dbReference type="InterPro" id="IPR023298">
    <property type="entry name" value="ATPase_P-typ_TM_dom_sf"/>
</dbReference>
<keyword evidence="17 18" id="KW-0472">Membrane</keyword>
<comment type="caution">
    <text evidence="20">The sequence shown here is derived from an EMBL/GenBank/DDBJ whole genome shotgun (WGS) entry which is preliminary data.</text>
</comment>
<evidence type="ECO:0000256" key="6">
    <source>
        <dbReference type="ARBA" id="ARBA00022692"/>
    </source>
</evidence>
<dbReference type="PANTHER" id="PTHR43520:SF8">
    <property type="entry name" value="P-TYPE CU(+) TRANSPORTER"/>
    <property type="match status" value="1"/>
</dbReference>
<keyword evidence="9 18" id="KW-0547">Nucleotide-binding</keyword>
<dbReference type="SFLD" id="SFLDG00002">
    <property type="entry name" value="C1.7:_P-type_atpase_like"/>
    <property type="match status" value="1"/>
</dbReference>
<dbReference type="FunFam" id="3.30.70.100:FF:000005">
    <property type="entry name" value="Copper-exporting P-type ATPase A"/>
    <property type="match status" value="2"/>
</dbReference>
<dbReference type="InterPro" id="IPR006122">
    <property type="entry name" value="HMA_Cu_ion-bd"/>
</dbReference>
<dbReference type="NCBIfam" id="TIGR00003">
    <property type="entry name" value="copper ion binding protein"/>
    <property type="match status" value="2"/>
</dbReference>
<evidence type="ECO:0000256" key="5">
    <source>
        <dbReference type="ARBA" id="ARBA00022475"/>
    </source>
</evidence>
<dbReference type="InterPro" id="IPR018303">
    <property type="entry name" value="ATPase_P-typ_P_site"/>
</dbReference>
<feature type="transmembrane region" description="Helical" evidence="18">
    <location>
        <begin position="230"/>
        <end position="250"/>
    </location>
</feature>
<keyword evidence="16" id="KW-0406">Ion transport</keyword>
<evidence type="ECO:0000313" key="20">
    <source>
        <dbReference type="EMBL" id="MDF1587347.1"/>
    </source>
</evidence>
<dbReference type="GO" id="GO:0055070">
    <property type="term" value="P:copper ion homeostasis"/>
    <property type="evidence" value="ECO:0007669"/>
    <property type="project" value="TreeGrafter"/>
</dbReference>
<evidence type="ECO:0000256" key="4">
    <source>
        <dbReference type="ARBA" id="ARBA00022448"/>
    </source>
</evidence>
<gene>
    <name evidence="20" type="ORF">PZ740_13250</name>
</gene>
<dbReference type="PRINTS" id="PR00119">
    <property type="entry name" value="CATATPASE"/>
</dbReference>
<evidence type="ECO:0000256" key="17">
    <source>
        <dbReference type="ARBA" id="ARBA00023136"/>
    </source>
</evidence>
<keyword evidence="10" id="KW-0187">Copper transport</keyword>
<dbReference type="InterPro" id="IPR008250">
    <property type="entry name" value="ATPase_P-typ_transduc_dom_A_sf"/>
</dbReference>
<dbReference type="GO" id="GO:0005507">
    <property type="term" value="F:copper ion binding"/>
    <property type="evidence" value="ECO:0007669"/>
    <property type="project" value="InterPro"/>
</dbReference>
<feature type="transmembrane region" description="Helical" evidence="18">
    <location>
        <begin position="414"/>
        <end position="436"/>
    </location>
</feature>
<dbReference type="Gene3D" id="2.70.150.10">
    <property type="entry name" value="Calcium-transporting ATPase, cytoplasmic transduction domain A"/>
    <property type="match status" value="1"/>
</dbReference>
<dbReference type="Pfam" id="PF00702">
    <property type="entry name" value="Hydrolase"/>
    <property type="match status" value="1"/>
</dbReference>
<keyword evidence="14 18" id="KW-1133">Transmembrane helix</keyword>
<feature type="transmembrane region" description="Helical" evidence="18">
    <location>
        <begin position="753"/>
        <end position="772"/>
    </location>
</feature>
<evidence type="ECO:0000256" key="3">
    <source>
        <dbReference type="ARBA" id="ARBA00012517"/>
    </source>
</evidence>
<evidence type="ECO:0000256" key="16">
    <source>
        <dbReference type="ARBA" id="ARBA00023065"/>
    </source>
</evidence>
<proteinExistence type="inferred from homology"/>
<keyword evidence="12" id="KW-0460">Magnesium</keyword>
<evidence type="ECO:0000256" key="15">
    <source>
        <dbReference type="ARBA" id="ARBA00023008"/>
    </source>
</evidence>
<feature type="transmembrane region" description="Helical" evidence="18">
    <location>
        <begin position="442"/>
        <end position="469"/>
    </location>
</feature>
<dbReference type="NCBIfam" id="TIGR01525">
    <property type="entry name" value="ATPase-IB_hvy"/>
    <property type="match status" value="1"/>
</dbReference>
<dbReference type="InterPro" id="IPR059000">
    <property type="entry name" value="ATPase_P-type_domA"/>
</dbReference>
<dbReference type="InterPro" id="IPR017969">
    <property type="entry name" value="Heavy-metal-associated_CS"/>
</dbReference>
<feature type="domain" description="HMA" evidence="19">
    <location>
        <begin position="12"/>
        <end position="78"/>
    </location>
</feature>
<keyword evidence="7 18" id="KW-0479">Metal-binding</keyword>
<dbReference type="EMBL" id="JARGEQ010000126">
    <property type="protein sequence ID" value="MDF1587347.1"/>
    <property type="molecule type" value="Genomic_DNA"/>
</dbReference>
<accession>A0AAP4D6A9</accession>
<comment type="subcellular location">
    <subcellularLocation>
        <location evidence="1">Cell membrane</location>
        <topology evidence="1">Multi-pass membrane protein</topology>
    </subcellularLocation>
</comment>
<feature type="transmembrane region" description="Helical" evidence="18">
    <location>
        <begin position="200"/>
        <end position="218"/>
    </location>
</feature>
<dbReference type="InterPro" id="IPR006121">
    <property type="entry name" value="HMA_dom"/>
</dbReference>
<dbReference type="SUPFAM" id="SSF81665">
    <property type="entry name" value="Calcium ATPase, transmembrane domain M"/>
    <property type="match status" value="1"/>
</dbReference>
<organism evidence="20 21">
    <name type="scientific">Marinimicrococcus flavescens</name>
    <dbReference type="NCBI Taxonomy" id="3031815"/>
    <lineage>
        <taxon>Bacteria</taxon>
        <taxon>Pseudomonadati</taxon>
        <taxon>Pseudomonadota</taxon>
        <taxon>Alphaproteobacteria</taxon>
        <taxon>Geminicoccales</taxon>
        <taxon>Geminicoccaceae</taxon>
        <taxon>Marinimicrococcus</taxon>
    </lineage>
</organism>
<keyword evidence="11 18" id="KW-0067">ATP-binding</keyword>
<dbReference type="SFLD" id="SFLDF00027">
    <property type="entry name" value="p-type_atpase"/>
    <property type="match status" value="1"/>
</dbReference>
<dbReference type="CDD" id="cd00371">
    <property type="entry name" value="HMA"/>
    <property type="match status" value="2"/>
</dbReference>
<dbReference type="InterPro" id="IPR023299">
    <property type="entry name" value="ATPase_P-typ_cyto_dom_N"/>
</dbReference>
<keyword evidence="5 18" id="KW-1003">Cell membrane</keyword>
<evidence type="ECO:0000256" key="1">
    <source>
        <dbReference type="ARBA" id="ARBA00004651"/>
    </source>
</evidence>
<dbReference type="EC" id="7.2.2.8" evidence="3"/>
<dbReference type="AlphaFoldDB" id="A0AAP4D6A9"/>
<evidence type="ECO:0000256" key="2">
    <source>
        <dbReference type="ARBA" id="ARBA00006024"/>
    </source>
</evidence>
<dbReference type="Gene3D" id="3.30.70.100">
    <property type="match status" value="2"/>
</dbReference>
<reference evidence="20 21" key="1">
    <citation type="submission" date="2023-03" db="EMBL/GenBank/DDBJ databases">
        <title>YIM 152171 draft genome.</title>
        <authorList>
            <person name="Yang Z."/>
        </authorList>
    </citation>
    <scope>NUCLEOTIDE SEQUENCE [LARGE SCALE GENOMIC DNA]</scope>
    <source>
        <strain evidence="20 21">YIM 152171</strain>
    </source>
</reference>
<dbReference type="SUPFAM" id="SSF56784">
    <property type="entry name" value="HAD-like"/>
    <property type="match status" value="1"/>
</dbReference>
<dbReference type="PRINTS" id="PR00943">
    <property type="entry name" value="CUATPASE"/>
</dbReference>
<dbReference type="Pfam" id="PF00403">
    <property type="entry name" value="HMA"/>
    <property type="match status" value="2"/>
</dbReference>
<dbReference type="PANTHER" id="PTHR43520">
    <property type="entry name" value="ATP7, ISOFORM B"/>
    <property type="match status" value="1"/>
</dbReference>
<evidence type="ECO:0000256" key="12">
    <source>
        <dbReference type="ARBA" id="ARBA00022842"/>
    </source>
</evidence>
<dbReference type="InterPro" id="IPR001757">
    <property type="entry name" value="P_typ_ATPase"/>
</dbReference>
<keyword evidence="13" id="KW-1278">Translocase</keyword>
<dbReference type="GO" id="GO:0060003">
    <property type="term" value="P:copper ion export"/>
    <property type="evidence" value="ECO:0007669"/>
    <property type="project" value="UniProtKB-ARBA"/>
</dbReference>
<sequence>MTTVLAEPEAGERLELPVSGMTCASCAGRVEKALQAVPGVRDAKVNLALERAVVRTTAAGADPAALARAVHEAGYGVPERHVTLAVRGMTCASCADRIEKALLRVPGVLAASVNLALERAELRVVPDAVKTGELVAAVEKAGYGAALADEAGASAADEAEEQAARRRETLTLAVSALLTLPFLLQMILMPLGGGLHMPPWLELLLATPVQLVIGARFYKAAWKALRARTGNMDLLVAIGTSMAFLLSVYFLVTRGEAAQGHLYFEASAAIITLVLFGKWLEGRAKRSASEAIRALMALRPETARVVRRGEEVEVPVASVAVGETVVVRPGERVPVDGEIVRGSSELDESLLTGESLPVARAKGDTVIAGAINGSGLLRLRASRVGRDTTLARITELVASAQAGKAPIQRLVDRVSAVFVPVVLLIALLTMAGWLIAGGTLEAAIIAAVSVTVIACPCALGLATPAALVAGTGAAARAGILIRDIETLERAHAVDAVIFDKTGTLTRGRPELVAVEAADEAAMLALAAAAQQGSEHPLGHSMLRAARERGLQLEPLDDFEGVPGLGLAATLGGRRVLVGRATLLEREGVATGSWRSRAEELARAGRTVSWVAGDGAVLGLVAFEDALRPESAGAVARLSERDIEPVMMSGDNEATARRVADAIGIREVRAPVRPEEKAAEVERLRGSGRVVAMVGDGVNDAPALAAADVGIAVGTGADVALAAAGITLMRPNPLLVPAALEIARATWRKIGQNLFWAFAYNTLGIPLAALGYLSPAMAGAAMALSSVSVVTNALFLRRWRPALGQPA</sequence>
<keyword evidence="4" id="KW-0813">Transport</keyword>
<feature type="transmembrane region" description="Helical" evidence="18">
    <location>
        <begin position="170"/>
        <end position="188"/>
    </location>
</feature>
<dbReference type="InterPro" id="IPR027256">
    <property type="entry name" value="P-typ_ATPase_IB"/>
</dbReference>
<evidence type="ECO:0000256" key="9">
    <source>
        <dbReference type="ARBA" id="ARBA00022741"/>
    </source>
</evidence>
<feature type="transmembrane region" description="Helical" evidence="18">
    <location>
        <begin position="778"/>
        <end position="795"/>
    </location>
</feature>
<dbReference type="InterPro" id="IPR036412">
    <property type="entry name" value="HAD-like_sf"/>
</dbReference>
<evidence type="ECO:0000256" key="7">
    <source>
        <dbReference type="ARBA" id="ARBA00022723"/>
    </source>
</evidence>
<dbReference type="InterPro" id="IPR044492">
    <property type="entry name" value="P_typ_ATPase_HD_dom"/>
</dbReference>
<evidence type="ECO:0000256" key="18">
    <source>
        <dbReference type="RuleBase" id="RU362081"/>
    </source>
</evidence>
<dbReference type="SUPFAM" id="SSF81653">
    <property type="entry name" value="Calcium ATPase, transduction domain A"/>
    <property type="match status" value="1"/>
</dbReference>
<feature type="domain" description="HMA" evidence="19">
    <location>
        <begin position="80"/>
        <end position="146"/>
    </location>
</feature>
<dbReference type="Pfam" id="PF00122">
    <property type="entry name" value="E1-E2_ATPase"/>
    <property type="match status" value="1"/>
</dbReference>